<accession>A0ABW6FNJ0</accession>
<reference evidence="2 3" key="1">
    <citation type="submission" date="2024-09" db="EMBL/GenBank/DDBJ databases">
        <title>The Natural Products Discovery Center: Release of the First 8490 Sequenced Strains for Exploring Actinobacteria Biosynthetic Diversity.</title>
        <authorList>
            <person name="Kalkreuter E."/>
            <person name="Kautsar S.A."/>
            <person name="Yang D."/>
            <person name="Bader C.D."/>
            <person name="Teijaro C.N."/>
            <person name="Fluegel L."/>
            <person name="Davis C.M."/>
            <person name="Simpson J.R."/>
            <person name="Lauterbach L."/>
            <person name="Steele A.D."/>
            <person name="Gui C."/>
            <person name="Meng S."/>
            <person name="Li G."/>
            <person name="Viehrig K."/>
            <person name="Ye F."/>
            <person name="Su P."/>
            <person name="Kiefer A.F."/>
            <person name="Nichols A."/>
            <person name="Cepeda A.J."/>
            <person name="Yan W."/>
            <person name="Fan B."/>
            <person name="Jiang Y."/>
            <person name="Adhikari A."/>
            <person name="Zheng C.-J."/>
            <person name="Schuster L."/>
            <person name="Cowan T.M."/>
            <person name="Smanski M.J."/>
            <person name="Chevrette M.G."/>
            <person name="De Carvalho L.P.S."/>
            <person name="Shen B."/>
        </authorList>
    </citation>
    <scope>NUCLEOTIDE SEQUENCE [LARGE SCALE GENOMIC DNA]</scope>
    <source>
        <strain evidence="2 3">NPDC058348</strain>
    </source>
</reference>
<dbReference type="Proteomes" id="UP001598448">
    <property type="component" value="Unassembled WGS sequence"/>
</dbReference>
<keyword evidence="3" id="KW-1185">Reference proteome</keyword>
<feature type="compositionally biased region" description="Low complexity" evidence="1">
    <location>
        <begin position="625"/>
        <end position="646"/>
    </location>
</feature>
<feature type="region of interest" description="Disordered" evidence="1">
    <location>
        <begin position="610"/>
        <end position="646"/>
    </location>
</feature>
<evidence type="ECO:0000256" key="1">
    <source>
        <dbReference type="SAM" id="MobiDB-lite"/>
    </source>
</evidence>
<dbReference type="EMBL" id="JBHXIJ010000094">
    <property type="protein sequence ID" value="MFD5100346.1"/>
    <property type="molecule type" value="Genomic_DNA"/>
</dbReference>
<feature type="compositionally biased region" description="Low complexity" evidence="1">
    <location>
        <begin position="253"/>
        <end position="267"/>
    </location>
</feature>
<dbReference type="Gene3D" id="2.40.10.120">
    <property type="match status" value="1"/>
</dbReference>
<name>A0ABW6FNJ0_9ACTN</name>
<evidence type="ECO:0000313" key="3">
    <source>
        <dbReference type="Proteomes" id="UP001598448"/>
    </source>
</evidence>
<protein>
    <submittedName>
        <fullName evidence="2">Trypsin-like peptidase domain-containing protein</fullName>
    </submittedName>
</protein>
<proteinExistence type="predicted"/>
<dbReference type="SUPFAM" id="SSF50494">
    <property type="entry name" value="Trypsin-like serine proteases"/>
    <property type="match status" value="1"/>
</dbReference>
<organism evidence="2 3">
    <name type="scientific">Streptomyces albidochromogenes</name>
    <dbReference type="NCBI Taxonomy" id="329524"/>
    <lineage>
        <taxon>Bacteria</taxon>
        <taxon>Bacillati</taxon>
        <taxon>Actinomycetota</taxon>
        <taxon>Actinomycetes</taxon>
        <taxon>Kitasatosporales</taxon>
        <taxon>Streptomycetaceae</taxon>
        <taxon>Streptomyces</taxon>
    </lineage>
</organism>
<comment type="caution">
    <text evidence="2">The sequence shown here is derived from an EMBL/GenBank/DDBJ whole genome shotgun (WGS) entry which is preliminary data.</text>
</comment>
<gene>
    <name evidence="2" type="ORF">ACFWJN_15495</name>
</gene>
<dbReference type="RefSeq" id="WP_386714076.1">
    <property type="nucleotide sequence ID" value="NZ_JBHXIJ010000094.1"/>
</dbReference>
<sequence>MRLRLPGPRGQVLGAGVLLGDGLVLTCAHVIRIPDTDDHQPFVTVEFPGAGGGDAAGLRAVVVPNHWVPRADDHSGDLALLQLCGPPPVTAHATLHRMPTIWNRRVHFAGYPSRITGGKWAEALIKGPGGPGDEWVQIDPVTETDTLMRRFSGAGVVDNRTGRVIGIVVSKLDSEREGARHRHGYMIPTGTVVKHLDLVRERCVSGRRPVPATLSVDPATLAAVPGLLTADPDTLSTAPAAPVTDQPGPPTGPTDATGPTDPASPASPYQPTGPARPRPDGGPLPRRAPDPGFARWLTRWLAGEDDLADVEITFVRDEDVDAALALRTTLTLADREQSPRTSVAAGPGRGVTAPRAGSLDLAVDVSGKSPAQIAEEIAEGMALDGPGLLPMPARIAADALPLTTVARGVDDALQPLETVELLDTLVRRGGRLLLVFRQHESPALRRTCELLLDPSRPRLWLDRVGRRVRALARTEESARELRRRAATCVTPLPAVPRYAPDLELKAARLEADPQRGATGFLVKLSYVERTVETALLEAETAHRLLARQLARHQDLRGLLDGHQARLAAHGLTEAAARAHQEAQRLLTGGPCELRVAEEAVDRFVREARAALAPGTRTGADRTAKAAEPVAEPAPGPAAATTAEGDR</sequence>
<dbReference type="Pfam" id="PF13365">
    <property type="entry name" value="Trypsin_2"/>
    <property type="match status" value="1"/>
</dbReference>
<feature type="region of interest" description="Disordered" evidence="1">
    <location>
        <begin position="230"/>
        <end position="290"/>
    </location>
</feature>
<dbReference type="InterPro" id="IPR009003">
    <property type="entry name" value="Peptidase_S1_PA"/>
</dbReference>
<evidence type="ECO:0000313" key="2">
    <source>
        <dbReference type="EMBL" id="MFD5100346.1"/>
    </source>
</evidence>